<proteinExistence type="predicted"/>
<feature type="domain" description="Effector-associated" evidence="1">
    <location>
        <begin position="12"/>
        <end position="81"/>
    </location>
</feature>
<organism evidence="2 3">
    <name type="scientific">Streptomyces qaidamensis</name>
    <dbReference type="NCBI Taxonomy" id="1783515"/>
    <lineage>
        <taxon>Bacteria</taxon>
        <taxon>Bacillati</taxon>
        <taxon>Actinomycetota</taxon>
        <taxon>Actinomycetes</taxon>
        <taxon>Kitasatosporales</taxon>
        <taxon>Streptomycetaceae</taxon>
        <taxon>Streptomyces</taxon>
        <taxon>Streptomyces aurantiacus group</taxon>
    </lineage>
</organism>
<dbReference type="Proteomes" id="UP000076096">
    <property type="component" value="Chromosome"/>
</dbReference>
<dbReference type="RefSeq" id="WP_062929884.1">
    <property type="nucleotide sequence ID" value="NZ_CP015098.1"/>
</dbReference>
<evidence type="ECO:0000313" key="3">
    <source>
        <dbReference type="Proteomes" id="UP000076096"/>
    </source>
</evidence>
<dbReference type="AlphaFoldDB" id="A0A143C8I6"/>
<dbReference type="KEGG" id="stsi:A4E84_31995"/>
<keyword evidence="3" id="KW-1185">Reference proteome</keyword>
<dbReference type="Pfam" id="PF19955">
    <property type="entry name" value="EAD1"/>
    <property type="match status" value="1"/>
</dbReference>
<dbReference type="InterPro" id="IPR045430">
    <property type="entry name" value="EAD1"/>
</dbReference>
<gene>
    <name evidence="2" type="ORF">A4E84_31995</name>
</gene>
<dbReference type="SUPFAM" id="SSF52540">
    <property type="entry name" value="P-loop containing nucleoside triphosphate hydrolases"/>
    <property type="match status" value="1"/>
</dbReference>
<evidence type="ECO:0000259" key="1">
    <source>
        <dbReference type="Pfam" id="PF19955"/>
    </source>
</evidence>
<accession>A0A143C8I6</accession>
<reference evidence="3" key="1">
    <citation type="submission" date="2016-04" db="EMBL/GenBank/DDBJ databases">
        <authorList>
            <person name="Zhang B."/>
        </authorList>
    </citation>
    <scope>NUCLEOTIDE SEQUENCE [LARGE SCALE GENOMIC DNA]</scope>
    <source>
        <strain evidence="3">S10</strain>
    </source>
</reference>
<dbReference type="EMBL" id="CP015098">
    <property type="protein sequence ID" value="AMW13728.1"/>
    <property type="molecule type" value="Genomic_DNA"/>
</dbReference>
<name>A0A143C8I6_9ACTN</name>
<sequence>MALLLDQTVFAFDDAQARELLDVLLKVHDREASVRQFVAAVGLLPAAIEWRGPLTDIWPRVLEHAACARKLRQLIQVVAHHPNSAEYDIFKVLLSQEPPAKETDPCAALLVGGGRTRAFIDRGELRATLREMLDAPGGRVLIVDGDRRCGKTWTWFLLCHVLGNRRITPYKIDLSAYVPPVEVSDIAAALTDQLGWDLGHGDPYASEATHVRRLVNVAKRHMRALSEDHWLVFDGMVGTALTPSALRMVEGLAEAVVDGETGDRLNMVLIAYDGQLQPSADPYVWRTRLGPIGVEHLHEFFCSIAASAGARIDPAVADLLVKEVLREATGGDHDPGLPLPLERISHVAALRGRQLYQMYGGTGG</sequence>
<dbReference type="InterPro" id="IPR027417">
    <property type="entry name" value="P-loop_NTPase"/>
</dbReference>
<dbReference type="STRING" id="1783515.A4E84_31995"/>
<evidence type="ECO:0000313" key="2">
    <source>
        <dbReference type="EMBL" id="AMW13728.1"/>
    </source>
</evidence>
<protein>
    <recommendedName>
        <fullName evidence="1">Effector-associated domain-containing protein</fullName>
    </recommendedName>
</protein>